<gene>
    <name evidence="1" type="ORF">VSH64_15090</name>
</gene>
<evidence type="ECO:0000313" key="1">
    <source>
        <dbReference type="EMBL" id="WSE33425.1"/>
    </source>
</evidence>
<keyword evidence="2" id="KW-1185">Reference proteome</keyword>
<evidence type="ECO:0000313" key="2">
    <source>
        <dbReference type="Proteomes" id="UP001330812"/>
    </source>
</evidence>
<sequence>MYTSVAISTGARGKGLAMETRIISEAGEALFAVHFWAGDTRNHRYARAQLEDSRRDTFLPDCTPDGFVIPARWAFRSELSQELGADRDRSRDCRTCFRRAR</sequence>
<organism evidence="1 2">
    <name type="scientific">Amycolatopsis rhabdoformis</name>
    <dbReference type="NCBI Taxonomy" id="1448059"/>
    <lineage>
        <taxon>Bacteria</taxon>
        <taxon>Bacillati</taxon>
        <taxon>Actinomycetota</taxon>
        <taxon>Actinomycetes</taxon>
        <taxon>Pseudonocardiales</taxon>
        <taxon>Pseudonocardiaceae</taxon>
        <taxon>Amycolatopsis</taxon>
    </lineage>
</organism>
<protein>
    <submittedName>
        <fullName evidence="1">Uncharacterized protein</fullName>
    </submittedName>
</protein>
<dbReference type="EMBL" id="CP142149">
    <property type="protein sequence ID" value="WSE33425.1"/>
    <property type="molecule type" value="Genomic_DNA"/>
</dbReference>
<proteinExistence type="predicted"/>
<name>A0ABZ1IG47_9PSEU</name>
<dbReference type="RefSeq" id="WP_326836225.1">
    <property type="nucleotide sequence ID" value="NZ_CP142149.1"/>
</dbReference>
<reference evidence="1 2" key="1">
    <citation type="journal article" date="2015" name="Int. J. Syst. Evol. Microbiol.">
        <title>Amycolatopsis rhabdoformis sp. nov., an actinomycete isolated from a tropical forest soil.</title>
        <authorList>
            <person name="Souza W.R."/>
            <person name="Silva R.E."/>
            <person name="Goodfellow M."/>
            <person name="Busarakam K."/>
            <person name="Figueiro F.S."/>
            <person name="Ferreira D."/>
            <person name="Rodrigues-Filho E."/>
            <person name="Moraes L.A.B."/>
            <person name="Zucchi T.D."/>
        </authorList>
    </citation>
    <scope>NUCLEOTIDE SEQUENCE [LARGE SCALE GENOMIC DNA]</scope>
    <source>
        <strain evidence="1 2">NCIMB 14900</strain>
    </source>
</reference>
<accession>A0ABZ1IG47</accession>
<dbReference type="Proteomes" id="UP001330812">
    <property type="component" value="Chromosome"/>
</dbReference>